<dbReference type="Proteomes" id="UP000320176">
    <property type="component" value="Unassembled WGS sequence"/>
</dbReference>
<keyword evidence="1" id="KW-0732">Signal</keyword>
<comment type="caution">
    <text evidence="2">The sequence shown here is derived from an EMBL/GenBank/DDBJ whole genome shotgun (WGS) entry which is preliminary data.</text>
</comment>
<gene>
    <name evidence="2" type="ORF">Pla52n_28980</name>
</gene>
<keyword evidence="3" id="KW-1185">Reference proteome</keyword>
<accession>A0A5C6AY39</accession>
<organism evidence="2 3">
    <name type="scientific">Stieleria varia</name>
    <dbReference type="NCBI Taxonomy" id="2528005"/>
    <lineage>
        <taxon>Bacteria</taxon>
        <taxon>Pseudomonadati</taxon>
        <taxon>Planctomycetota</taxon>
        <taxon>Planctomycetia</taxon>
        <taxon>Pirellulales</taxon>
        <taxon>Pirellulaceae</taxon>
        <taxon>Stieleria</taxon>
    </lineage>
</organism>
<evidence type="ECO:0000256" key="1">
    <source>
        <dbReference type="SAM" id="SignalP"/>
    </source>
</evidence>
<proteinExistence type="predicted"/>
<dbReference type="RefSeq" id="WP_197454600.1">
    <property type="nucleotide sequence ID" value="NZ_CP151726.1"/>
</dbReference>
<dbReference type="AlphaFoldDB" id="A0A5C6AY39"/>
<evidence type="ECO:0000313" key="2">
    <source>
        <dbReference type="EMBL" id="TWU04853.1"/>
    </source>
</evidence>
<evidence type="ECO:0000313" key="3">
    <source>
        <dbReference type="Proteomes" id="UP000320176"/>
    </source>
</evidence>
<feature type="chain" id="PRO_5022708317" evidence="1">
    <location>
        <begin position="21"/>
        <end position="404"/>
    </location>
</feature>
<protein>
    <submittedName>
        <fullName evidence="2">Cna protein B-type domain protein</fullName>
    </submittedName>
</protein>
<dbReference type="SUPFAM" id="SSF49478">
    <property type="entry name" value="Cna protein B-type domain"/>
    <property type="match status" value="1"/>
</dbReference>
<feature type="signal peptide" evidence="1">
    <location>
        <begin position="1"/>
        <end position="20"/>
    </location>
</feature>
<sequence length="404" mass="41284" precursor="true">MIRTLCCFGFALAMLVPAQAADDVRLNQLTVRQWVQRDDSGTVRGKIIVPAEGGVAKAVANAQVVMVGRDGQVIRSVAKTDDQGQFEFKNVEAGVYALTARADFVFACCAMHVLPSDAPNSLSLPNEAQIAAANVDYTSVNSAIIRYLPPNVKTNVVFDTADMAALATVEPSDDADTFRIAQTDGGLTGRLYRAGVAQGRLDGCALTNVFIIKDGVEIFRAVTSPSGEFRIDGLDAGNYSLMAVGPDGLGLVGFELVDESEIETVKVQTASGERLVAKFGKHCCCNAIAVQVAPCPQITSCVQEVIISEEIISESVVGETIMSEVPLADVPVGDPGAGYAPGYGGYSGYGGGGGGYGGGGGGGFGGGGGLPALAGLAGIGAVIAATTSDDDGVIVATPPSPIVP</sequence>
<dbReference type="Gene3D" id="2.60.40.1120">
    <property type="entry name" value="Carboxypeptidase-like, regulatory domain"/>
    <property type="match status" value="1"/>
</dbReference>
<name>A0A5C6AY39_9BACT</name>
<reference evidence="2 3" key="1">
    <citation type="submission" date="2019-02" db="EMBL/GenBank/DDBJ databases">
        <title>Deep-cultivation of Planctomycetes and their phenomic and genomic characterization uncovers novel biology.</title>
        <authorList>
            <person name="Wiegand S."/>
            <person name="Jogler M."/>
            <person name="Boedeker C."/>
            <person name="Pinto D."/>
            <person name="Vollmers J."/>
            <person name="Rivas-Marin E."/>
            <person name="Kohn T."/>
            <person name="Peeters S.H."/>
            <person name="Heuer A."/>
            <person name="Rast P."/>
            <person name="Oberbeckmann S."/>
            <person name="Bunk B."/>
            <person name="Jeske O."/>
            <person name="Meyerdierks A."/>
            <person name="Storesund J.E."/>
            <person name="Kallscheuer N."/>
            <person name="Luecker S."/>
            <person name="Lage O.M."/>
            <person name="Pohl T."/>
            <person name="Merkel B.J."/>
            <person name="Hornburger P."/>
            <person name="Mueller R.-W."/>
            <person name="Bruemmer F."/>
            <person name="Labrenz M."/>
            <person name="Spormann A.M."/>
            <person name="Op Den Camp H."/>
            <person name="Overmann J."/>
            <person name="Amann R."/>
            <person name="Jetten M.S.M."/>
            <person name="Mascher T."/>
            <person name="Medema M.H."/>
            <person name="Devos D.P."/>
            <person name="Kaster A.-K."/>
            <person name="Ovreas L."/>
            <person name="Rohde M."/>
            <person name="Galperin M.Y."/>
            <person name="Jogler C."/>
        </authorList>
    </citation>
    <scope>NUCLEOTIDE SEQUENCE [LARGE SCALE GENOMIC DNA]</scope>
    <source>
        <strain evidence="2 3">Pla52n</strain>
    </source>
</reference>
<dbReference type="EMBL" id="SJPN01000003">
    <property type="protein sequence ID" value="TWU04853.1"/>
    <property type="molecule type" value="Genomic_DNA"/>
</dbReference>